<keyword evidence="7 10" id="KW-0067">ATP-binding</keyword>
<dbReference type="InterPro" id="IPR001412">
    <property type="entry name" value="aa-tRNA-synth_I_CS"/>
</dbReference>
<feature type="domain" description="Glutamyl/glutaminyl-tRNA synthetase class Ib catalytic" evidence="11">
    <location>
        <begin position="6"/>
        <end position="312"/>
    </location>
</feature>
<dbReference type="PANTHER" id="PTHR43311:SF2">
    <property type="entry name" value="GLUTAMATE--TRNA LIGASE, MITOCHONDRIAL-RELATED"/>
    <property type="match status" value="1"/>
</dbReference>
<dbReference type="InterPro" id="IPR033910">
    <property type="entry name" value="GluRS_core"/>
</dbReference>
<comment type="caution">
    <text evidence="13">The sequence shown here is derived from an EMBL/GenBank/DDBJ whole genome shotgun (WGS) entry which is preliminary data.</text>
</comment>
<evidence type="ECO:0000259" key="12">
    <source>
        <dbReference type="Pfam" id="PF19269"/>
    </source>
</evidence>
<dbReference type="SUPFAM" id="SSF52374">
    <property type="entry name" value="Nucleotidylyl transferase"/>
    <property type="match status" value="1"/>
</dbReference>
<dbReference type="AlphaFoldDB" id="A0A1F8GTI6"/>
<dbReference type="EC" id="6.1.1.17" evidence="10"/>
<dbReference type="InterPro" id="IPR000924">
    <property type="entry name" value="Glu/Gln-tRNA-synth"/>
</dbReference>
<evidence type="ECO:0000256" key="1">
    <source>
        <dbReference type="ARBA" id="ARBA00004496"/>
    </source>
</evidence>
<comment type="catalytic activity">
    <reaction evidence="10">
        <text>tRNA(Glu) + L-glutamate + ATP = L-glutamyl-tRNA(Glu) + AMP + diphosphate</text>
        <dbReference type="Rhea" id="RHEA:23540"/>
        <dbReference type="Rhea" id="RHEA-COMP:9663"/>
        <dbReference type="Rhea" id="RHEA-COMP:9680"/>
        <dbReference type="ChEBI" id="CHEBI:29985"/>
        <dbReference type="ChEBI" id="CHEBI:30616"/>
        <dbReference type="ChEBI" id="CHEBI:33019"/>
        <dbReference type="ChEBI" id="CHEBI:78442"/>
        <dbReference type="ChEBI" id="CHEBI:78520"/>
        <dbReference type="ChEBI" id="CHEBI:456215"/>
        <dbReference type="EC" id="6.1.1.17"/>
    </reaction>
</comment>
<feature type="binding site" evidence="10">
    <location>
        <position position="249"/>
    </location>
    <ligand>
        <name>ATP</name>
        <dbReference type="ChEBI" id="CHEBI:30616"/>
    </ligand>
</feature>
<evidence type="ECO:0000256" key="4">
    <source>
        <dbReference type="ARBA" id="ARBA00022490"/>
    </source>
</evidence>
<evidence type="ECO:0000256" key="5">
    <source>
        <dbReference type="ARBA" id="ARBA00022598"/>
    </source>
</evidence>
<evidence type="ECO:0000256" key="6">
    <source>
        <dbReference type="ARBA" id="ARBA00022741"/>
    </source>
</evidence>
<dbReference type="Pfam" id="PF00749">
    <property type="entry name" value="tRNA-synt_1c"/>
    <property type="match status" value="1"/>
</dbReference>
<dbReference type="PROSITE" id="PS00178">
    <property type="entry name" value="AA_TRNA_LIGASE_I"/>
    <property type="match status" value="1"/>
</dbReference>
<feature type="short sequence motif" description="'KMSKS' region" evidence="10">
    <location>
        <begin position="246"/>
        <end position="250"/>
    </location>
</feature>
<dbReference type="GO" id="GO:0005524">
    <property type="term" value="F:ATP binding"/>
    <property type="evidence" value="ECO:0007669"/>
    <property type="project" value="UniProtKB-UniRule"/>
</dbReference>
<dbReference type="FunFam" id="3.40.50.620:FF:000007">
    <property type="entry name" value="Glutamate--tRNA ligase"/>
    <property type="match status" value="1"/>
</dbReference>
<evidence type="ECO:0000256" key="3">
    <source>
        <dbReference type="ARBA" id="ARBA00011245"/>
    </source>
</evidence>
<dbReference type="InterPro" id="IPR049940">
    <property type="entry name" value="GluQ/Sye"/>
</dbReference>
<comment type="similarity">
    <text evidence="2 10">Belongs to the class-I aminoacyl-tRNA synthetase family. Glutamate--tRNA ligase type 1 subfamily.</text>
</comment>
<keyword evidence="6 10" id="KW-0547">Nucleotide-binding</keyword>
<keyword evidence="4 10" id="KW-0963">Cytoplasm</keyword>
<dbReference type="InterPro" id="IPR020058">
    <property type="entry name" value="Glu/Gln-tRNA-synth_Ib_cat-dom"/>
</dbReference>
<dbReference type="PRINTS" id="PR00987">
    <property type="entry name" value="TRNASYNTHGLU"/>
</dbReference>
<dbReference type="GO" id="GO:0005829">
    <property type="term" value="C:cytosol"/>
    <property type="evidence" value="ECO:0007669"/>
    <property type="project" value="TreeGrafter"/>
</dbReference>
<comment type="subunit">
    <text evidence="3 10">Monomer.</text>
</comment>
<feature type="domain" description="Aminoacyl-tRNA synthetase class I anticodon-binding" evidence="12">
    <location>
        <begin position="316"/>
        <end position="454"/>
    </location>
</feature>
<feature type="short sequence motif" description="'HIGH' region" evidence="10">
    <location>
        <begin position="13"/>
        <end position="23"/>
    </location>
</feature>
<evidence type="ECO:0000256" key="10">
    <source>
        <dbReference type="HAMAP-Rule" id="MF_00022"/>
    </source>
</evidence>
<evidence type="ECO:0000256" key="2">
    <source>
        <dbReference type="ARBA" id="ARBA00007894"/>
    </source>
</evidence>
<dbReference type="InterPro" id="IPR020751">
    <property type="entry name" value="aa-tRNA-synth_I_codon-bd_sub2"/>
</dbReference>
<gene>
    <name evidence="10" type="primary">gltX</name>
    <name evidence="13" type="ORF">A2941_02705</name>
</gene>
<accession>A0A1F8GTI6</accession>
<organism evidence="13 14">
    <name type="scientific">Candidatus Yanofskybacteria bacterium RIFCSPLOWO2_01_FULL_49_17</name>
    <dbReference type="NCBI Taxonomy" id="1802700"/>
    <lineage>
        <taxon>Bacteria</taxon>
        <taxon>Candidatus Yanofskyibacteriota</taxon>
    </lineage>
</organism>
<evidence type="ECO:0000256" key="8">
    <source>
        <dbReference type="ARBA" id="ARBA00022917"/>
    </source>
</evidence>
<dbReference type="GO" id="GO:0008270">
    <property type="term" value="F:zinc ion binding"/>
    <property type="evidence" value="ECO:0007669"/>
    <property type="project" value="InterPro"/>
</dbReference>
<keyword evidence="5 10" id="KW-0436">Ligase</keyword>
<evidence type="ECO:0000313" key="14">
    <source>
        <dbReference type="Proteomes" id="UP000178444"/>
    </source>
</evidence>
<dbReference type="InterPro" id="IPR014729">
    <property type="entry name" value="Rossmann-like_a/b/a_fold"/>
</dbReference>
<comment type="subcellular location">
    <subcellularLocation>
        <location evidence="1 10">Cytoplasm</location>
    </subcellularLocation>
</comment>
<dbReference type="GO" id="GO:0006424">
    <property type="term" value="P:glutamyl-tRNA aminoacylation"/>
    <property type="evidence" value="ECO:0007669"/>
    <property type="project" value="UniProtKB-UniRule"/>
</dbReference>
<protein>
    <recommendedName>
        <fullName evidence="10">Glutamate--tRNA ligase</fullName>
        <ecNumber evidence="10">6.1.1.17</ecNumber>
    </recommendedName>
    <alternativeName>
        <fullName evidence="10">Glutamyl-tRNA synthetase</fullName>
        <shortName evidence="10">GluRS</shortName>
    </alternativeName>
</protein>
<evidence type="ECO:0000313" key="13">
    <source>
        <dbReference type="EMBL" id="OGN27759.1"/>
    </source>
</evidence>
<comment type="caution">
    <text evidence="10">Lacks conserved residue(s) required for the propagation of feature annotation.</text>
</comment>
<dbReference type="Pfam" id="PF19269">
    <property type="entry name" value="Anticodon_2"/>
    <property type="match status" value="1"/>
</dbReference>
<evidence type="ECO:0000259" key="11">
    <source>
        <dbReference type="Pfam" id="PF00749"/>
    </source>
</evidence>
<dbReference type="Gene3D" id="3.40.50.620">
    <property type="entry name" value="HUPs"/>
    <property type="match status" value="1"/>
</dbReference>
<evidence type="ECO:0000256" key="7">
    <source>
        <dbReference type="ARBA" id="ARBA00022840"/>
    </source>
</evidence>
<keyword evidence="8 10" id="KW-0648">Protein biosynthesis</keyword>
<comment type="function">
    <text evidence="10">Catalyzes the attachment of glutamate to tRNA(Glu) in a two-step reaction: glutamate is first activated by ATP to form Glu-AMP and then transferred to the acceptor end of tRNA(Glu).</text>
</comment>
<evidence type="ECO:0000256" key="9">
    <source>
        <dbReference type="ARBA" id="ARBA00023146"/>
    </source>
</evidence>
<proteinExistence type="inferred from homology"/>
<dbReference type="NCBIfam" id="TIGR00464">
    <property type="entry name" value="gltX_bact"/>
    <property type="match status" value="1"/>
</dbReference>
<name>A0A1F8GTI6_9BACT</name>
<dbReference type="HAMAP" id="MF_00022">
    <property type="entry name" value="Glu_tRNA_synth_type1"/>
    <property type="match status" value="1"/>
</dbReference>
<dbReference type="GO" id="GO:0004818">
    <property type="term" value="F:glutamate-tRNA ligase activity"/>
    <property type="evidence" value="ECO:0007669"/>
    <property type="project" value="UniProtKB-UniRule"/>
</dbReference>
<keyword evidence="9 10" id="KW-0030">Aminoacyl-tRNA synthetase</keyword>
<reference evidence="13 14" key="1">
    <citation type="journal article" date="2016" name="Nat. Commun.">
        <title>Thousands of microbial genomes shed light on interconnected biogeochemical processes in an aquifer system.</title>
        <authorList>
            <person name="Anantharaman K."/>
            <person name="Brown C.T."/>
            <person name="Hug L.A."/>
            <person name="Sharon I."/>
            <person name="Castelle C.J."/>
            <person name="Probst A.J."/>
            <person name="Thomas B.C."/>
            <person name="Singh A."/>
            <person name="Wilkins M.J."/>
            <person name="Karaoz U."/>
            <person name="Brodie E.L."/>
            <person name="Williams K.H."/>
            <person name="Hubbard S.S."/>
            <person name="Banfield J.F."/>
        </authorList>
    </citation>
    <scope>NUCLEOTIDE SEQUENCE [LARGE SCALE GENOMIC DNA]</scope>
</reference>
<dbReference type="InterPro" id="IPR008925">
    <property type="entry name" value="aa_tRNA-synth_I_cd-bd_sf"/>
</dbReference>
<sequence length="457" mass="52031">MFGRKKIKVRLAPSPTGYMHVGTAQSALYNWLFAKKNGGEFLFRIEDTDIERSTKEYEQSILEALEWLELKWDGEVVHQSKRRIHYRRALEKLITNKKAFWCNHTKEELEAERKEEEENKQPPRHICSCKSSSAFGRHYPASNPGQNFILRLAVNEQKITFNDVIRGPIEFEASLLGDFSIAKSLDEPLYNFAVVVDDAEMGITHAIRGEDHISNTPKQILIYEALGLPLPIFAHLPLILAPDRSKLSKRHGGMAVADYKKDYLPEALINFLGGLSYTFSKEIISREEMVKEFDLTKVHKSGAVFDVKKLNWLNSQYIKKLPPKEFKNLTNLNISDAAAALITERLERLMDAQEFSYLWSEPQYGKELLKWKNSGFEQVKASLSRSLEVLKAAEMSREAILAGLEKLSVELGNKGLVFWPLRVALSGKEKSPDPIDIALALGKQETIKRIEKAISLL</sequence>
<dbReference type="GO" id="GO:0000049">
    <property type="term" value="F:tRNA binding"/>
    <property type="evidence" value="ECO:0007669"/>
    <property type="project" value="InterPro"/>
</dbReference>
<dbReference type="SUPFAM" id="SSF48163">
    <property type="entry name" value="An anticodon-binding domain of class I aminoacyl-tRNA synthetases"/>
    <property type="match status" value="1"/>
</dbReference>
<dbReference type="Proteomes" id="UP000178444">
    <property type="component" value="Unassembled WGS sequence"/>
</dbReference>
<dbReference type="CDD" id="cd00808">
    <property type="entry name" value="GluRS_core"/>
    <property type="match status" value="1"/>
</dbReference>
<dbReference type="EMBL" id="MGKO01000007">
    <property type="protein sequence ID" value="OGN27759.1"/>
    <property type="molecule type" value="Genomic_DNA"/>
</dbReference>
<dbReference type="InterPro" id="IPR004527">
    <property type="entry name" value="Glu-tRNA-ligase_bac/mito"/>
</dbReference>
<dbReference type="InterPro" id="IPR045462">
    <property type="entry name" value="aa-tRNA-synth_I_cd-bd"/>
</dbReference>
<dbReference type="PANTHER" id="PTHR43311">
    <property type="entry name" value="GLUTAMATE--TRNA LIGASE"/>
    <property type="match status" value="1"/>
</dbReference>
<dbReference type="Gene3D" id="1.10.10.350">
    <property type="match status" value="1"/>
</dbReference>